<proteinExistence type="predicted"/>
<gene>
    <name evidence="2" type="ORF">C8F04DRAFT_1241181</name>
</gene>
<organism evidence="2 3">
    <name type="scientific">Mycena alexandri</name>
    <dbReference type="NCBI Taxonomy" id="1745969"/>
    <lineage>
        <taxon>Eukaryota</taxon>
        <taxon>Fungi</taxon>
        <taxon>Dikarya</taxon>
        <taxon>Basidiomycota</taxon>
        <taxon>Agaricomycotina</taxon>
        <taxon>Agaricomycetes</taxon>
        <taxon>Agaricomycetidae</taxon>
        <taxon>Agaricales</taxon>
        <taxon>Marasmiineae</taxon>
        <taxon>Mycenaceae</taxon>
        <taxon>Mycena</taxon>
    </lineage>
</organism>
<feature type="compositionally biased region" description="Polar residues" evidence="1">
    <location>
        <begin position="36"/>
        <end position="52"/>
    </location>
</feature>
<reference evidence="2" key="1">
    <citation type="submission" date="2023-03" db="EMBL/GenBank/DDBJ databases">
        <title>Massive genome expansion in bonnet fungi (Mycena s.s.) driven by repeated elements and novel gene families across ecological guilds.</title>
        <authorList>
            <consortium name="Lawrence Berkeley National Laboratory"/>
            <person name="Harder C.B."/>
            <person name="Miyauchi S."/>
            <person name="Viragh M."/>
            <person name="Kuo A."/>
            <person name="Thoen E."/>
            <person name="Andreopoulos B."/>
            <person name="Lu D."/>
            <person name="Skrede I."/>
            <person name="Drula E."/>
            <person name="Henrissat B."/>
            <person name="Morin E."/>
            <person name="Kohler A."/>
            <person name="Barry K."/>
            <person name="LaButti K."/>
            <person name="Morin E."/>
            <person name="Salamov A."/>
            <person name="Lipzen A."/>
            <person name="Mereny Z."/>
            <person name="Hegedus B."/>
            <person name="Baldrian P."/>
            <person name="Stursova M."/>
            <person name="Weitz H."/>
            <person name="Taylor A."/>
            <person name="Grigoriev I.V."/>
            <person name="Nagy L.G."/>
            <person name="Martin F."/>
            <person name="Kauserud H."/>
        </authorList>
    </citation>
    <scope>NUCLEOTIDE SEQUENCE</scope>
    <source>
        <strain evidence="2">CBHHK200</strain>
    </source>
</reference>
<dbReference type="AlphaFoldDB" id="A0AAD6S7I7"/>
<sequence length="268" mass="30049">MVRFMVSWAATFENGGIVQDKSNVQGREWREWRESGLTSSSDKSSMDPQTSPKFFGNIDEPTQGQEHMRVAQGKEDKQFYPHQMARDKSAIGYWLGSPGTVGTIRNLGLNQSEGDSLKVMIQVRKKISGGEMRKINGKSVHVLKYLWLEGEEPRWNKRSMILGDTASSLPFAGTNPWRTNTRGGPAEGEGGRRCGAERSSAGCRAIAITSCTCWTRRTWVEVWLRLVEVVMNMRNHVRTLINTCGDATSELSELLPPTATTRHLKMEI</sequence>
<dbReference type="EMBL" id="JARJCM010000226">
    <property type="protein sequence ID" value="KAJ7021656.1"/>
    <property type="molecule type" value="Genomic_DNA"/>
</dbReference>
<feature type="region of interest" description="Disordered" evidence="1">
    <location>
        <begin position="172"/>
        <end position="193"/>
    </location>
</feature>
<evidence type="ECO:0000313" key="2">
    <source>
        <dbReference type="EMBL" id="KAJ7021656.1"/>
    </source>
</evidence>
<evidence type="ECO:0000256" key="1">
    <source>
        <dbReference type="SAM" id="MobiDB-lite"/>
    </source>
</evidence>
<accession>A0AAD6S7I7</accession>
<protein>
    <submittedName>
        <fullName evidence="2">Uncharacterized protein</fullName>
    </submittedName>
</protein>
<evidence type="ECO:0000313" key="3">
    <source>
        <dbReference type="Proteomes" id="UP001218188"/>
    </source>
</evidence>
<keyword evidence="3" id="KW-1185">Reference proteome</keyword>
<dbReference type="Proteomes" id="UP001218188">
    <property type="component" value="Unassembled WGS sequence"/>
</dbReference>
<feature type="region of interest" description="Disordered" evidence="1">
    <location>
        <begin position="32"/>
        <end position="64"/>
    </location>
</feature>
<name>A0AAD6S7I7_9AGAR</name>
<comment type="caution">
    <text evidence="2">The sequence shown here is derived from an EMBL/GenBank/DDBJ whole genome shotgun (WGS) entry which is preliminary data.</text>
</comment>